<dbReference type="GO" id="GO:0005524">
    <property type="term" value="F:ATP binding"/>
    <property type="evidence" value="ECO:0007669"/>
    <property type="project" value="UniProtKB-UniRule"/>
</dbReference>
<organism evidence="6 7">
    <name type="scientific">Lwoffella lincolnii</name>
    <dbReference type="NCBI Taxonomy" id="90241"/>
    <lineage>
        <taxon>Bacteria</taxon>
        <taxon>Pseudomonadati</taxon>
        <taxon>Pseudomonadota</taxon>
        <taxon>Gammaproteobacteria</taxon>
        <taxon>Moraxellales</taxon>
        <taxon>Moraxellaceae</taxon>
        <taxon>Lwoffella</taxon>
    </lineage>
</organism>
<dbReference type="RefSeq" id="WP_078306200.1">
    <property type="nucleotide sequence ID" value="NZ_MUYT01000001.1"/>
</dbReference>
<evidence type="ECO:0000256" key="1">
    <source>
        <dbReference type="ARBA" id="ARBA00022598"/>
    </source>
</evidence>
<evidence type="ECO:0000313" key="7">
    <source>
        <dbReference type="Proteomes" id="UP000191094"/>
    </source>
</evidence>
<evidence type="ECO:0000259" key="5">
    <source>
        <dbReference type="PROSITE" id="PS50975"/>
    </source>
</evidence>
<dbReference type="GO" id="GO:0016874">
    <property type="term" value="F:ligase activity"/>
    <property type="evidence" value="ECO:0007669"/>
    <property type="project" value="UniProtKB-KW"/>
</dbReference>
<dbReference type="Gene3D" id="3.30.470.20">
    <property type="entry name" value="ATP-grasp fold, B domain"/>
    <property type="match status" value="1"/>
</dbReference>
<comment type="caution">
    <text evidence="6">The sequence shown here is derived from an EMBL/GenBank/DDBJ whole genome shotgun (WGS) entry which is preliminary data.</text>
</comment>
<evidence type="ECO:0000256" key="2">
    <source>
        <dbReference type="ARBA" id="ARBA00022741"/>
    </source>
</evidence>
<evidence type="ECO:0000313" key="6">
    <source>
        <dbReference type="EMBL" id="OOS22787.1"/>
    </source>
</evidence>
<reference evidence="6 7" key="1">
    <citation type="submission" date="2017-02" db="EMBL/GenBank/DDBJ databases">
        <title>Draft genome sequence of Moraxella lincolnii CCUG 9405T type strain.</title>
        <authorList>
            <person name="Salva-Serra F."/>
            <person name="Engstrom-Jakobsson H."/>
            <person name="Thorell K."/>
            <person name="Jaen-Luchoro D."/>
            <person name="Gonzales-Siles L."/>
            <person name="Karlsson R."/>
            <person name="Yazdan S."/>
            <person name="Boulund F."/>
            <person name="Johnning A."/>
            <person name="Engstrand L."/>
            <person name="Kristiansson E."/>
            <person name="Moore E."/>
        </authorList>
    </citation>
    <scope>NUCLEOTIDE SEQUENCE [LARGE SCALE GENOMIC DNA]</scope>
    <source>
        <strain evidence="6 7">CCUG 9405</strain>
    </source>
</reference>
<keyword evidence="2 4" id="KW-0547">Nucleotide-binding</keyword>
<name>A0A1T0CKC1_9GAMM</name>
<dbReference type="PANTHER" id="PTHR43585">
    <property type="entry name" value="FUMIPYRROLE BIOSYNTHESIS PROTEIN C"/>
    <property type="match status" value="1"/>
</dbReference>
<dbReference type="Pfam" id="PF13535">
    <property type="entry name" value="ATP-grasp_4"/>
    <property type="match status" value="1"/>
</dbReference>
<protein>
    <recommendedName>
        <fullName evidence="5">ATP-grasp domain-containing protein</fullName>
    </recommendedName>
</protein>
<dbReference type="PROSITE" id="PS50975">
    <property type="entry name" value="ATP_GRASP"/>
    <property type="match status" value="1"/>
</dbReference>
<evidence type="ECO:0000256" key="4">
    <source>
        <dbReference type="PROSITE-ProRule" id="PRU00409"/>
    </source>
</evidence>
<dbReference type="SUPFAM" id="SSF56059">
    <property type="entry name" value="Glutathione synthetase ATP-binding domain-like"/>
    <property type="match status" value="1"/>
</dbReference>
<dbReference type="OrthoDB" id="24041at2"/>
<dbReference type="InterPro" id="IPR011761">
    <property type="entry name" value="ATP-grasp"/>
</dbReference>
<dbReference type="AlphaFoldDB" id="A0A1T0CKC1"/>
<dbReference type="InterPro" id="IPR052032">
    <property type="entry name" value="ATP-dep_AA_Ligase"/>
</dbReference>
<dbReference type="GO" id="GO:0046872">
    <property type="term" value="F:metal ion binding"/>
    <property type="evidence" value="ECO:0007669"/>
    <property type="project" value="InterPro"/>
</dbReference>
<accession>A0A1T0CKC1</accession>
<evidence type="ECO:0000256" key="3">
    <source>
        <dbReference type="ARBA" id="ARBA00022840"/>
    </source>
</evidence>
<keyword evidence="1" id="KW-0436">Ligase</keyword>
<sequence length="412" mass="46778">MDKGKILIVDPFSTGTLYAEKFHKLGYQCYAVLANDDMNMDYFSFDGTYFINKMIYSVQECKEKFCRDEILAVVIGAETGVLIGEQLAEYFGVAGNSVRSGLKRRDKFIMQNALKESGLRHIKSQLINAGSEYFFDSKNGYIIKPVNSAGSDGVMFFENKKTLSNYIKNINWEKINALGIKNDGYILQSFETGDEFVVDMIVQDDNIFICSLCVYKKGHHNGSKFVYENMQMLDIENKEYQAIIQYAIQCIKALEVKFGAVHMELLAKSSTDGYVNPVMIEMGARLHGGVAPIIFEKCYKPNLLELSVANYLKQDLKNFYETIKGDVFYSKILNKAKVVFLINHKKKSKLDKTVFLSKIKNLPSFYEVKIINNDILPITVDLLTCPVLVCLVGETSDIDESKLRIMFNESIC</sequence>
<feature type="domain" description="ATP-grasp" evidence="5">
    <location>
        <begin position="111"/>
        <end position="312"/>
    </location>
</feature>
<dbReference type="STRING" id="90241.B0682_00790"/>
<dbReference type="EMBL" id="MUYT01000001">
    <property type="protein sequence ID" value="OOS22787.1"/>
    <property type="molecule type" value="Genomic_DNA"/>
</dbReference>
<gene>
    <name evidence="6" type="ORF">B0682_00790</name>
</gene>
<keyword evidence="3 4" id="KW-0067">ATP-binding</keyword>
<dbReference type="Proteomes" id="UP000191094">
    <property type="component" value="Unassembled WGS sequence"/>
</dbReference>
<proteinExistence type="predicted"/>
<dbReference type="PANTHER" id="PTHR43585:SF2">
    <property type="entry name" value="ATP-GRASP ENZYME FSQD"/>
    <property type="match status" value="1"/>
</dbReference>
<keyword evidence="7" id="KW-1185">Reference proteome</keyword>